<protein>
    <recommendedName>
        <fullName evidence="10">Sensor-like histidine kinase SenX3</fullName>
        <ecNumber evidence="3">2.7.13.3</ecNumber>
    </recommendedName>
</protein>
<dbReference type="Pfam" id="PF00512">
    <property type="entry name" value="HisKA"/>
    <property type="match status" value="1"/>
</dbReference>
<reference evidence="14" key="1">
    <citation type="submission" date="2019-02" db="EMBL/GenBank/DDBJ databases">
        <title>Glaciihabitans arcticus sp. nov., a psychrotolerant bacterium isolated from polar soil.</title>
        <authorList>
            <person name="Dahal R.H."/>
        </authorList>
    </citation>
    <scope>NUCLEOTIDE SEQUENCE [LARGE SCALE GENOMIC DNA]</scope>
    <source>
        <strain evidence="14">RP-3-7</strain>
    </source>
</reference>
<evidence type="ECO:0000256" key="10">
    <source>
        <dbReference type="ARBA" id="ARBA00039401"/>
    </source>
</evidence>
<evidence type="ECO:0000256" key="9">
    <source>
        <dbReference type="ARBA" id="ARBA00023012"/>
    </source>
</evidence>
<dbReference type="PANTHER" id="PTHR42878:SF7">
    <property type="entry name" value="SENSOR HISTIDINE KINASE GLRK"/>
    <property type="match status" value="1"/>
</dbReference>
<dbReference type="SUPFAM" id="SSF55874">
    <property type="entry name" value="ATPase domain of HSP90 chaperone/DNA topoisomerase II/histidine kinase"/>
    <property type="match status" value="1"/>
</dbReference>
<evidence type="ECO:0000256" key="1">
    <source>
        <dbReference type="ARBA" id="ARBA00000085"/>
    </source>
</evidence>
<evidence type="ECO:0000256" key="7">
    <source>
        <dbReference type="ARBA" id="ARBA00022777"/>
    </source>
</evidence>
<dbReference type="CDD" id="cd00082">
    <property type="entry name" value="HisKA"/>
    <property type="match status" value="1"/>
</dbReference>
<comment type="caution">
    <text evidence="13">The sequence shown here is derived from an EMBL/GenBank/DDBJ whole genome shotgun (WGS) entry which is preliminary data.</text>
</comment>
<keyword evidence="11" id="KW-0472">Membrane</keyword>
<organism evidence="13 14">
    <name type="scientific">Glaciihabitans arcticus</name>
    <dbReference type="NCBI Taxonomy" id="2668039"/>
    <lineage>
        <taxon>Bacteria</taxon>
        <taxon>Bacillati</taxon>
        <taxon>Actinomycetota</taxon>
        <taxon>Actinomycetes</taxon>
        <taxon>Micrococcales</taxon>
        <taxon>Microbacteriaceae</taxon>
        <taxon>Glaciihabitans</taxon>
    </lineage>
</organism>
<dbReference type="Gene3D" id="1.10.287.130">
    <property type="match status" value="1"/>
</dbReference>
<dbReference type="EC" id="2.7.13.3" evidence="3"/>
<evidence type="ECO:0000256" key="4">
    <source>
        <dbReference type="ARBA" id="ARBA00022553"/>
    </source>
</evidence>
<dbReference type="CDD" id="cd00075">
    <property type="entry name" value="HATPase"/>
    <property type="match status" value="1"/>
</dbReference>
<evidence type="ECO:0000256" key="5">
    <source>
        <dbReference type="ARBA" id="ARBA00022679"/>
    </source>
</evidence>
<dbReference type="InterPro" id="IPR004358">
    <property type="entry name" value="Sig_transdc_His_kin-like_C"/>
</dbReference>
<keyword evidence="11" id="KW-0812">Transmembrane</keyword>
<dbReference type="SMART" id="SM00388">
    <property type="entry name" value="HisKA"/>
    <property type="match status" value="1"/>
</dbReference>
<evidence type="ECO:0000313" key="13">
    <source>
        <dbReference type="EMBL" id="TBN57493.1"/>
    </source>
</evidence>
<dbReference type="GO" id="GO:0030295">
    <property type="term" value="F:protein kinase activator activity"/>
    <property type="evidence" value="ECO:0007669"/>
    <property type="project" value="TreeGrafter"/>
</dbReference>
<dbReference type="SMART" id="SM00387">
    <property type="entry name" value="HATPase_c"/>
    <property type="match status" value="1"/>
</dbReference>
<keyword evidence="14" id="KW-1185">Reference proteome</keyword>
<feature type="domain" description="Histidine kinase" evidence="12">
    <location>
        <begin position="85"/>
        <end position="293"/>
    </location>
</feature>
<gene>
    <name evidence="13" type="ORF">EYE40_08885</name>
</gene>
<evidence type="ECO:0000256" key="8">
    <source>
        <dbReference type="ARBA" id="ARBA00022840"/>
    </source>
</evidence>
<dbReference type="PROSITE" id="PS50109">
    <property type="entry name" value="HIS_KIN"/>
    <property type="match status" value="1"/>
</dbReference>
<dbReference type="InterPro" id="IPR050351">
    <property type="entry name" value="BphY/WalK/GraS-like"/>
</dbReference>
<evidence type="ECO:0000256" key="6">
    <source>
        <dbReference type="ARBA" id="ARBA00022741"/>
    </source>
</evidence>
<keyword evidence="5" id="KW-0808">Transferase</keyword>
<dbReference type="RefSeq" id="WP_130981604.1">
    <property type="nucleotide sequence ID" value="NZ_SISG01000001.1"/>
</dbReference>
<evidence type="ECO:0000256" key="3">
    <source>
        <dbReference type="ARBA" id="ARBA00012438"/>
    </source>
</evidence>
<evidence type="ECO:0000259" key="12">
    <source>
        <dbReference type="PROSITE" id="PS50109"/>
    </source>
</evidence>
<accession>A0A4Q9GXL9</accession>
<dbReference type="Proteomes" id="UP000294194">
    <property type="component" value="Unassembled WGS sequence"/>
</dbReference>
<dbReference type="InterPro" id="IPR036890">
    <property type="entry name" value="HATPase_C_sf"/>
</dbReference>
<evidence type="ECO:0000313" key="14">
    <source>
        <dbReference type="Proteomes" id="UP000294194"/>
    </source>
</evidence>
<dbReference type="InterPro" id="IPR005467">
    <property type="entry name" value="His_kinase_dom"/>
</dbReference>
<comment type="subcellular location">
    <subcellularLocation>
        <location evidence="2">Cell membrane</location>
    </subcellularLocation>
</comment>
<dbReference type="GO" id="GO:0000156">
    <property type="term" value="F:phosphorelay response regulator activity"/>
    <property type="evidence" value="ECO:0007669"/>
    <property type="project" value="TreeGrafter"/>
</dbReference>
<dbReference type="AlphaFoldDB" id="A0A4Q9GXL9"/>
<evidence type="ECO:0000256" key="11">
    <source>
        <dbReference type="SAM" id="Phobius"/>
    </source>
</evidence>
<proteinExistence type="predicted"/>
<dbReference type="SUPFAM" id="SSF47384">
    <property type="entry name" value="Homodimeric domain of signal transducing histidine kinase"/>
    <property type="match status" value="1"/>
</dbReference>
<name>A0A4Q9GXL9_9MICO</name>
<dbReference type="PANTHER" id="PTHR42878">
    <property type="entry name" value="TWO-COMPONENT HISTIDINE KINASE"/>
    <property type="match status" value="1"/>
</dbReference>
<dbReference type="InterPro" id="IPR003594">
    <property type="entry name" value="HATPase_dom"/>
</dbReference>
<dbReference type="EMBL" id="SISG01000001">
    <property type="protein sequence ID" value="TBN57493.1"/>
    <property type="molecule type" value="Genomic_DNA"/>
</dbReference>
<dbReference type="GO" id="GO:0000155">
    <property type="term" value="F:phosphorelay sensor kinase activity"/>
    <property type="evidence" value="ECO:0007669"/>
    <property type="project" value="InterPro"/>
</dbReference>
<dbReference type="Pfam" id="PF02518">
    <property type="entry name" value="HATPase_c"/>
    <property type="match status" value="1"/>
</dbReference>
<dbReference type="GO" id="GO:0007234">
    <property type="term" value="P:osmosensory signaling via phosphorelay pathway"/>
    <property type="evidence" value="ECO:0007669"/>
    <property type="project" value="TreeGrafter"/>
</dbReference>
<keyword evidence="11" id="KW-1133">Transmembrane helix</keyword>
<dbReference type="Gene3D" id="3.30.565.10">
    <property type="entry name" value="Histidine kinase-like ATPase, C-terminal domain"/>
    <property type="match status" value="1"/>
</dbReference>
<dbReference type="PRINTS" id="PR00344">
    <property type="entry name" value="BCTRLSENSOR"/>
</dbReference>
<dbReference type="GO" id="GO:0005524">
    <property type="term" value="F:ATP binding"/>
    <property type="evidence" value="ECO:0007669"/>
    <property type="project" value="UniProtKB-KW"/>
</dbReference>
<feature type="transmembrane region" description="Helical" evidence="11">
    <location>
        <begin position="36"/>
        <end position="56"/>
    </location>
</feature>
<sequence length="293" mass="31136">MRILLALLPVIFGAAITVYALLVGDRRELVVVHSVPWLWFGVGLLASVALLGVILLQRSRARAVERAFRAGADGQRENQGRFLSRLDHELKNPLTAIRAGLSNLDAADPVVASITGQAVRLSGVITDLRKLAEVRAVELELSPIDLAAVAAEVRDAALDLPGADARSITLGFPRAPRPLPAVRGDYDLLYLALYNLVANAVKYSAAGDDIEIRGAEGAGWVTLEVADTGRGIPNDELSGVWEELSRGREAIDQPGSGLGLPFVKAIIERHGGAVDLRSRSGEGTVATVRLPLA</sequence>
<dbReference type="InterPro" id="IPR003661">
    <property type="entry name" value="HisK_dim/P_dom"/>
</dbReference>
<dbReference type="GO" id="GO:0005886">
    <property type="term" value="C:plasma membrane"/>
    <property type="evidence" value="ECO:0007669"/>
    <property type="project" value="UniProtKB-SubCell"/>
</dbReference>
<comment type="catalytic activity">
    <reaction evidence="1">
        <text>ATP + protein L-histidine = ADP + protein N-phospho-L-histidine.</text>
        <dbReference type="EC" id="2.7.13.3"/>
    </reaction>
</comment>
<keyword evidence="9" id="KW-0902">Two-component regulatory system</keyword>
<keyword evidence="8" id="KW-0067">ATP-binding</keyword>
<keyword evidence="7 13" id="KW-0418">Kinase</keyword>
<dbReference type="InterPro" id="IPR036097">
    <property type="entry name" value="HisK_dim/P_sf"/>
</dbReference>
<evidence type="ECO:0000256" key="2">
    <source>
        <dbReference type="ARBA" id="ARBA00004236"/>
    </source>
</evidence>
<keyword evidence="6" id="KW-0547">Nucleotide-binding</keyword>
<keyword evidence="4" id="KW-0597">Phosphoprotein</keyword>